<dbReference type="SFLD" id="SFLDS00001">
    <property type="entry name" value="Enolase"/>
    <property type="match status" value="1"/>
</dbReference>
<gene>
    <name evidence="4" type="ORF">SAMN05421730_101274</name>
</gene>
<accession>A0A1D3TUD4</accession>
<dbReference type="InterPro" id="IPR034593">
    <property type="entry name" value="DgoD-like"/>
</dbReference>
<dbReference type="CDD" id="cd03316">
    <property type="entry name" value="MR_like"/>
    <property type="match status" value="1"/>
</dbReference>
<evidence type="ECO:0000256" key="1">
    <source>
        <dbReference type="ARBA" id="ARBA00022723"/>
    </source>
</evidence>
<dbReference type="PANTHER" id="PTHR48080:SF2">
    <property type="entry name" value="D-GALACTONATE DEHYDRATASE"/>
    <property type="match status" value="1"/>
</dbReference>
<dbReference type="InterPro" id="IPR018110">
    <property type="entry name" value="Mandel_Rmase/mucon_lact_enz_CS"/>
</dbReference>
<evidence type="ECO:0000313" key="4">
    <source>
        <dbReference type="EMBL" id="SCP97655.1"/>
    </source>
</evidence>
<dbReference type="InterPro" id="IPR013342">
    <property type="entry name" value="Mandelate_racemase_C"/>
</dbReference>
<feature type="domain" description="Mandelate racemase/muconate lactonizing enzyme C-terminal" evidence="3">
    <location>
        <begin position="123"/>
        <end position="235"/>
    </location>
</feature>
<organism evidence="4 5">
    <name type="scientific">Anaerobium acetethylicum</name>
    <dbReference type="NCBI Taxonomy" id="1619234"/>
    <lineage>
        <taxon>Bacteria</taxon>
        <taxon>Bacillati</taxon>
        <taxon>Bacillota</taxon>
        <taxon>Clostridia</taxon>
        <taxon>Lachnospirales</taxon>
        <taxon>Lachnospiraceae</taxon>
        <taxon>Anaerobium</taxon>
    </lineage>
</organism>
<dbReference type="EMBL" id="FMKA01000012">
    <property type="protein sequence ID" value="SCP97655.1"/>
    <property type="molecule type" value="Genomic_DNA"/>
</dbReference>
<dbReference type="PROSITE" id="PS00908">
    <property type="entry name" value="MR_MLE_1"/>
    <property type="match status" value="1"/>
</dbReference>
<dbReference type="Proteomes" id="UP000199315">
    <property type="component" value="Unassembled WGS sequence"/>
</dbReference>
<keyword evidence="5" id="KW-1185">Reference proteome</keyword>
<dbReference type="InterPro" id="IPR029065">
    <property type="entry name" value="Enolase_C-like"/>
</dbReference>
<dbReference type="GO" id="GO:0009063">
    <property type="term" value="P:amino acid catabolic process"/>
    <property type="evidence" value="ECO:0007669"/>
    <property type="project" value="InterPro"/>
</dbReference>
<keyword evidence="2" id="KW-0456">Lyase</keyword>
<dbReference type="InterPro" id="IPR029017">
    <property type="entry name" value="Enolase-like_N"/>
</dbReference>
<dbReference type="PANTHER" id="PTHR48080">
    <property type="entry name" value="D-GALACTONATE DEHYDRATASE-RELATED"/>
    <property type="match status" value="1"/>
</dbReference>
<proteinExistence type="predicted"/>
<evidence type="ECO:0000259" key="3">
    <source>
        <dbReference type="SMART" id="SM00922"/>
    </source>
</evidence>
<keyword evidence="1" id="KW-0479">Metal-binding</keyword>
<dbReference type="GO" id="GO:0016829">
    <property type="term" value="F:lyase activity"/>
    <property type="evidence" value="ECO:0007669"/>
    <property type="project" value="UniProtKB-KW"/>
</dbReference>
<dbReference type="SFLD" id="SFLDG00179">
    <property type="entry name" value="mandelate_racemase"/>
    <property type="match status" value="1"/>
</dbReference>
<dbReference type="Pfam" id="PF02746">
    <property type="entry name" value="MR_MLE_N"/>
    <property type="match status" value="1"/>
</dbReference>
<dbReference type="SUPFAM" id="SSF51604">
    <property type="entry name" value="Enolase C-terminal domain-like"/>
    <property type="match status" value="1"/>
</dbReference>
<evidence type="ECO:0000256" key="2">
    <source>
        <dbReference type="ARBA" id="ARBA00023239"/>
    </source>
</evidence>
<dbReference type="SUPFAM" id="SSF54826">
    <property type="entry name" value="Enolase N-terminal domain-like"/>
    <property type="match status" value="1"/>
</dbReference>
<dbReference type="STRING" id="1619234.SAMN05421730_101274"/>
<dbReference type="AlphaFoldDB" id="A0A1D3TUD4"/>
<dbReference type="OrthoDB" id="9775391at2"/>
<name>A0A1D3TUD4_9FIRM</name>
<dbReference type="GO" id="GO:0046872">
    <property type="term" value="F:metal ion binding"/>
    <property type="evidence" value="ECO:0007669"/>
    <property type="project" value="UniProtKB-KW"/>
</dbReference>
<dbReference type="RefSeq" id="WP_091233992.1">
    <property type="nucleotide sequence ID" value="NZ_FMKA01000012.1"/>
</dbReference>
<sequence length="380" mass="42216">MKITKLELVPASKYLFIKIMTDEGIVGIGEVGAWGFIDATIGALKKLEDYLIGKNPFQIEHHWNYMYRSMYFRGSVIMSAIAAIDIALWDIKGKALNVPVYELLGGKCRDKVRSYEAVFEFTPEKMARRCVELKESGFSAARLMITGDISKPSIDKAMDIFNHKIESYVQKVRACREAVGNDFDLILECHRSMNPCEAIAFAKGVEAYRPLFLEDPIPPDNMEAMAEVASKTTIPIATGERFINIQEFELLLQRKAARYVRPDVCALGGLTPSKKVAAIAEANYVTIIPHNPLGPVSTAACLQLDAAIPNFTIQEFPSFYHQGNEANMTKTPLVEKDGYIIIPDAPGIGIELVDDICEKFPAKQRSISAQIAYDGSVYDV</sequence>
<dbReference type="InterPro" id="IPR036849">
    <property type="entry name" value="Enolase-like_C_sf"/>
</dbReference>
<dbReference type="SMART" id="SM00922">
    <property type="entry name" value="MR_MLE"/>
    <property type="match status" value="1"/>
</dbReference>
<dbReference type="Gene3D" id="3.30.390.10">
    <property type="entry name" value="Enolase-like, N-terminal domain"/>
    <property type="match status" value="1"/>
</dbReference>
<dbReference type="InterPro" id="IPR013341">
    <property type="entry name" value="Mandelate_racemase_N_dom"/>
</dbReference>
<dbReference type="Pfam" id="PF13378">
    <property type="entry name" value="MR_MLE_C"/>
    <property type="match status" value="1"/>
</dbReference>
<protein>
    <submittedName>
        <fullName evidence="4">Galactonate dehydratase</fullName>
    </submittedName>
</protein>
<reference evidence="4 5" key="1">
    <citation type="submission" date="2016-09" db="EMBL/GenBank/DDBJ databases">
        <authorList>
            <person name="Capua I."/>
            <person name="De Benedictis P."/>
            <person name="Joannis T."/>
            <person name="Lombin L.H."/>
            <person name="Cattoli G."/>
        </authorList>
    </citation>
    <scope>NUCLEOTIDE SEQUENCE [LARGE SCALE GENOMIC DNA]</scope>
    <source>
        <strain evidence="4 5">GluBS11</strain>
    </source>
</reference>
<dbReference type="Gene3D" id="3.20.20.120">
    <property type="entry name" value="Enolase-like C-terminal domain"/>
    <property type="match status" value="1"/>
</dbReference>
<evidence type="ECO:0000313" key="5">
    <source>
        <dbReference type="Proteomes" id="UP000199315"/>
    </source>
</evidence>
<dbReference type="NCBIfam" id="NF010624">
    <property type="entry name" value="PRK14017.1"/>
    <property type="match status" value="1"/>
</dbReference>